<dbReference type="GO" id="GO:0046819">
    <property type="term" value="P:protein secretion by the type V secretion system"/>
    <property type="evidence" value="ECO:0007669"/>
    <property type="project" value="TreeGrafter"/>
</dbReference>
<evidence type="ECO:0000313" key="3">
    <source>
        <dbReference type="Proteomes" id="UP000285648"/>
    </source>
</evidence>
<dbReference type="InterPro" id="IPR035251">
    <property type="entry name" value="ShlB_POTRA"/>
</dbReference>
<evidence type="ECO:0000313" key="2">
    <source>
        <dbReference type="EMBL" id="RLM22816.1"/>
    </source>
</evidence>
<comment type="caution">
    <text evidence="2">The sequence shown here is derived from an EMBL/GenBank/DDBJ whole genome shotgun (WGS) entry which is preliminary data.</text>
</comment>
<dbReference type="Pfam" id="PF17287">
    <property type="entry name" value="POTRA_3"/>
    <property type="match status" value="1"/>
</dbReference>
<proteinExistence type="predicted"/>
<dbReference type="GO" id="GO:0008320">
    <property type="term" value="F:protein transmembrane transporter activity"/>
    <property type="evidence" value="ECO:0007669"/>
    <property type="project" value="TreeGrafter"/>
</dbReference>
<organism evidence="2 3">
    <name type="scientific">Brenneria alni</name>
    <dbReference type="NCBI Taxonomy" id="71656"/>
    <lineage>
        <taxon>Bacteria</taxon>
        <taxon>Pseudomonadati</taxon>
        <taxon>Pseudomonadota</taxon>
        <taxon>Gammaproteobacteria</taxon>
        <taxon>Enterobacterales</taxon>
        <taxon>Pectobacteriaceae</taxon>
        <taxon>Brenneria</taxon>
    </lineage>
</organism>
<dbReference type="EMBL" id="MJLZ01000024">
    <property type="protein sequence ID" value="RLM22816.1"/>
    <property type="molecule type" value="Genomic_DNA"/>
</dbReference>
<accession>A0A421DMU8</accession>
<keyword evidence="3" id="KW-1185">Reference proteome</keyword>
<name>A0A421DMU8_9GAMM</name>
<dbReference type="PANTHER" id="PTHR34597">
    <property type="entry name" value="SLR1661 PROTEIN"/>
    <property type="match status" value="1"/>
</dbReference>
<dbReference type="AlphaFoldDB" id="A0A421DMU8"/>
<reference evidence="2 3" key="1">
    <citation type="submission" date="2016-09" db="EMBL/GenBank/DDBJ databases">
        <authorList>
            <person name="Doonan J."/>
            <person name="Pachebat J.A."/>
            <person name="Golyshin P.N."/>
            <person name="Denman S."/>
            <person name="Mcdonald J.E."/>
        </authorList>
    </citation>
    <scope>NUCLEOTIDE SEQUENCE [LARGE SCALE GENOMIC DNA]</scope>
    <source>
        <strain evidence="2 3">NCPPB 3934</strain>
    </source>
</reference>
<gene>
    <name evidence="2" type="ORF">BIY29_11320</name>
</gene>
<evidence type="ECO:0000259" key="1">
    <source>
        <dbReference type="Pfam" id="PF17287"/>
    </source>
</evidence>
<dbReference type="PANTHER" id="PTHR34597:SF3">
    <property type="entry name" value="OUTER MEMBRANE TRANSPORTER CDIB"/>
    <property type="match status" value="1"/>
</dbReference>
<dbReference type="Proteomes" id="UP000285648">
    <property type="component" value="Unassembled WGS sequence"/>
</dbReference>
<dbReference type="GO" id="GO:0098046">
    <property type="term" value="C:type V protein secretion system complex"/>
    <property type="evidence" value="ECO:0007669"/>
    <property type="project" value="TreeGrafter"/>
</dbReference>
<dbReference type="Gene3D" id="3.10.20.310">
    <property type="entry name" value="membrane protein fhac"/>
    <property type="match status" value="1"/>
</dbReference>
<sequence length="106" mass="11490">MEGEILNLRDIEQGMEQLNRMPTQQVSIEILPGSKPGYSIVNLTRKKQIPLTVNISFENSSSPSLPCAINTIAAVATIGLLMDDRRNSAFSVIGRPVSRSARPAAP</sequence>
<protein>
    <recommendedName>
        <fullName evidence="1">ShlB POTRA domain-containing protein</fullName>
    </recommendedName>
</protein>
<feature type="domain" description="ShlB POTRA" evidence="1">
    <location>
        <begin position="2"/>
        <end position="32"/>
    </location>
</feature>
<dbReference type="InterPro" id="IPR051544">
    <property type="entry name" value="TPS_OM_transporter"/>
</dbReference>